<dbReference type="CDD" id="cd01298">
    <property type="entry name" value="ATZ_TRZ_like"/>
    <property type="match status" value="1"/>
</dbReference>
<dbReference type="SUPFAM" id="SSF51556">
    <property type="entry name" value="Metallo-dependent hydrolases"/>
    <property type="match status" value="1"/>
</dbReference>
<dbReference type="InterPro" id="IPR050287">
    <property type="entry name" value="MTA/SAH_deaminase"/>
</dbReference>
<feature type="domain" description="Amidohydrolase-related" evidence="2">
    <location>
        <begin position="59"/>
        <end position="406"/>
    </location>
</feature>
<dbReference type="NCBIfam" id="NF004995">
    <property type="entry name" value="PRK06380.1"/>
    <property type="match status" value="1"/>
</dbReference>
<dbReference type="EMBL" id="BMNY01000003">
    <property type="protein sequence ID" value="GGM77848.1"/>
    <property type="molecule type" value="Genomic_DNA"/>
</dbReference>
<dbReference type="PANTHER" id="PTHR43794:SF11">
    <property type="entry name" value="AMIDOHYDROLASE-RELATED DOMAIN-CONTAINING PROTEIN"/>
    <property type="match status" value="1"/>
</dbReference>
<dbReference type="Gene3D" id="3.20.20.140">
    <property type="entry name" value="Metal-dependent hydrolases"/>
    <property type="match status" value="1"/>
</dbReference>
<dbReference type="Pfam" id="PF01979">
    <property type="entry name" value="Amidohydro_1"/>
    <property type="match status" value="1"/>
</dbReference>
<dbReference type="Proteomes" id="UP000632195">
    <property type="component" value="Unassembled WGS sequence"/>
</dbReference>
<sequence>MQNVAPGMSIAIRDAIIVTQNRDREVLRGDILVEGDRIAQVGGRVRDSVDMEVRVDGAIAMPGLINTHTHVAMAHLRGMLDDIPLDTFLERTFRLDAERTERGLYNSAMLGIYEMLSSGTTTFVDLYYSEDVIERAVEKSGIRAVLSWVTLDPDKTTQRGDPVKNAERFLSAVHGDRVKASVGVQGIYVASDEVYMKSRELAERFGTVVHTHLAETRKEVYDFVKKTNGERPIEHLHRIGFLSNRTLAAHCVWATLREVKMLASAGVTVSWNSVSNFKLGVGGVPPVPEMLQNGARVTIGTDSNGSNNSLDMFAAMKHSSLAVKNERWDPSLLTAQQILDMATVVAAESLGLSEVGSISVGKKADIVVLRGRDPNLFPTVTENAVSNIVYSANPGNVDTVMVGGQLLKSGGRLLRVDEEVFSGPFV</sequence>
<protein>
    <submittedName>
        <fullName evidence="3">N-ethylammeline chlorohydrolase</fullName>
    </submittedName>
</protein>
<organism evidence="3 4">
    <name type="scientific">Thermogymnomonas acidicola</name>
    <dbReference type="NCBI Taxonomy" id="399579"/>
    <lineage>
        <taxon>Archaea</taxon>
        <taxon>Methanobacteriati</taxon>
        <taxon>Thermoplasmatota</taxon>
        <taxon>Thermoplasmata</taxon>
        <taxon>Thermoplasmatales</taxon>
        <taxon>Thermogymnomonas</taxon>
    </lineage>
</organism>
<evidence type="ECO:0000313" key="3">
    <source>
        <dbReference type="EMBL" id="GGM77848.1"/>
    </source>
</evidence>
<dbReference type="InterPro" id="IPR011059">
    <property type="entry name" value="Metal-dep_hydrolase_composite"/>
</dbReference>
<dbReference type="InterPro" id="IPR006680">
    <property type="entry name" value="Amidohydro-rel"/>
</dbReference>
<keyword evidence="1" id="KW-0378">Hydrolase</keyword>
<name>A0AA37BSB6_9ARCH</name>
<dbReference type="InterPro" id="IPR032466">
    <property type="entry name" value="Metal_Hydrolase"/>
</dbReference>
<keyword evidence="4" id="KW-1185">Reference proteome</keyword>
<reference evidence="3" key="2">
    <citation type="submission" date="2022-09" db="EMBL/GenBank/DDBJ databases">
        <authorList>
            <person name="Sun Q."/>
            <person name="Ohkuma M."/>
        </authorList>
    </citation>
    <scope>NUCLEOTIDE SEQUENCE</scope>
    <source>
        <strain evidence="3">JCM 13583</strain>
    </source>
</reference>
<evidence type="ECO:0000256" key="1">
    <source>
        <dbReference type="ARBA" id="ARBA00022801"/>
    </source>
</evidence>
<evidence type="ECO:0000313" key="4">
    <source>
        <dbReference type="Proteomes" id="UP000632195"/>
    </source>
</evidence>
<accession>A0AA37BSB6</accession>
<evidence type="ECO:0000259" key="2">
    <source>
        <dbReference type="Pfam" id="PF01979"/>
    </source>
</evidence>
<dbReference type="AlphaFoldDB" id="A0AA37BSB6"/>
<dbReference type="PANTHER" id="PTHR43794">
    <property type="entry name" value="AMINOHYDROLASE SSNA-RELATED"/>
    <property type="match status" value="1"/>
</dbReference>
<comment type="caution">
    <text evidence="3">The sequence shown here is derived from an EMBL/GenBank/DDBJ whole genome shotgun (WGS) entry which is preliminary data.</text>
</comment>
<dbReference type="Gene3D" id="2.30.40.10">
    <property type="entry name" value="Urease, subunit C, domain 1"/>
    <property type="match status" value="1"/>
</dbReference>
<dbReference type="GO" id="GO:0016810">
    <property type="term" value="F:hydrolase activity, acting on carbon-nitrogen (but not peptide) bonds"/>
    <property type="evidence" value="ECO:0007669"/>
    <property type="project" value="InterPro"/>
</dbReference>
<proteinExistence type="predicted"/>
<reference evidence="3" key="1">
    <citation type="journal article" date="2014" name="Int. J. Syst. Evol. Microbiol.">
        <title>Complete genome sequence of Corynebacterium casei LMG S-19264T (=DSM 44701T), isolated from a smear-ripened cheese.</title>
        <authorList>
            <consortium name="US DOE Joint Genome Institute (JGI-PGF)"/>
            <person name="Walter F."/>
            <person name="Albersmeier A."/>
            <person name="Kalinowski J."/>
            <person name="Ruckert C."/>
        </authorList>
    </citation>
    <scope>NUCLEOTIDE SEQUENCE</scope>
    <source>
        <strain evidence="3">JCM 13583</strain>
    </source>
</reference>
<dbReference type="SUPFAM" id="SSF51338">
    <property type="entry name" value="Composite domain of metallo-dependent hydrolases"/>
    <property type="match status" value="1"/>
</dbReference>
<gene>
    <name evidence="3" type="ORF">GCM10007108_15040</name>
</gene>